<reference evidence="8" key="3">
    <citation type="submission" date="2015-04" db="UniProtKB">
        <authorList>
            <consortium name="EnsemblPlants"/>
        </authorList>
    </citation>
    <scope>IDENTIFICATION</scope>
    <source>
        <strain evidence="8">cv. Jemalong A17</strain>
    </source>
</reference>
<dbReference type="OMA" id="MANIIHL"/>
<dbReference type="PANTHER" id="PTHR32401:SF22">
    <property type="entry name" value="LEGUME LECTIN DOMAIN-CONTAINING PROTEIN"/>
    <property type="match status" value="1"/>
</dbReference>
<dbReference type="Pfam" id="PF00139">
    <property type="entry name" value="Lectin_legB"/>
    <property type="match status" value="1"/>
</dbReference>
<evidence type="ECO:0000313" key="6">
    <source>
        <dbReference type="EMBL" id="AET03343.1"/>
    </source>
</evidence>
<dbReference type="GO" id="GO:0030246">
    <property type="term" value="F:carbohydrate binding"/>
    <property type="evidence" value="ECO:0007669"/>
    <property type="project" value="UniProtKB-KW"/>
</dbReference>
<keyword evidence="2 7" id="KW-0430">Lectin</keyword>
<dbReference type="EMBL" id="CM001224">
    <property type="protein sequence ID" value="AET03343.1"/>
    <property type="molecule type" value="Genomic_DNA"/>
</dbReference>
<gene>
    <name evidence="8" type="primary">11437989</name>
    <name evidence="6" type="ordered locus">MTR_8g067990</name>
    <name evidence="7" type="ORF">MtrunA17_Chr8g0367041</name>
</gene>
<keyword evidence="3" id="KW-0325">Glycoprotein</keyword>
<reference evidence="6 9" key="2">
    <citation type="journal article" date="2014" name="BMC Genomics">
        <title>An improved genome release (version Mt4.0) for the model legume Medicago truncatula.</title>
        <authorList>
            <person name="Tang H."/>
            <person name="Krishnakumar V."/>
            <person name="Bidwell S."/>
            <person name="Rosen B."/>
            <person name="Chan A."/>
            <person name="Zhou S."/>
            <person name="Gentzbittel L."/>
            <person name="Childs K.L."/>
            <person name="Yandell M."/>
            <person name="Gundlach H."/>
            <person name="Mayer K.F."/>
            <person name="Schwartz D.C."/>
            <person name="Town C.D."/>
        </authorList>
    </citation>
    <scope>GENOME REANNOTATION</scope>
    <source>
        <strain evidence="6">A17</strain>
        <strain evidence="8 9">cv. Jemalong A17</strain>
    </source>
</reference>
<name>G7LIH7_MEDTR</name>
<dbReference type="PIRSF" id="PIRSF002690">
    <property type="entry name" value="L-type_lectin_plant"/>
    <property type="match status" value="1"/>
</dbReference>
<reference evidence="7" key="4">
    <citation type="journal article" date="2018" name="Nat. Plants">
        <title>Whole-genome landscape of Medicago truncatula symbiotic genes.</title>
        <authorList>
            <person name="Pecrix Y."/>
            <person name="Gamas P."/>
            <person name="Carrere S."/>
        </authorList>
    </citation>
    <scope>NUCLEOTIDE SEQUENCE</scope>
    <source>
        <tissue evidence="7">Leaves</tissue>
    </source>
</reference>
<dbReference type="InterPro" id="IPR050258">
    <property type="entry name" value="Leguminous_Lectin"/>
</dbReference>
<evidence type="ECO:0000256" key="1">
    <source>
        <dbReference type="ARBA" id="ARBA00007606"/>
    </source>
</evidence>
<dbReference type="EMBL" id="PSQE01000008">
    <property type="protein sequence ID" value="RHN41530.1"/>
    <property type="molecule type" value="Genomic_DNA"/>
</dbReference>
<dbReference type="PROSITE" id="PS00307">
    <property type="entry name" value="LECTIN_LEGUME_BETA"/>
    <property type="match status" value="1"/>
</dbReference>
<evidence type="ECO:0000313" key="7">
    <source>
        <dbReference type="EMBL" id="RHN41530.1"/>
    </source>
</evidence>
<dbReference type="Gene3D" id="2.60.120.200">
    <property type="match status" value="1"/>
</dbReference>
<dbReference type="KEGG" id="mtr:11437989"/>
<dbReference type="STRING" id="3880.G7LIH7"/>
<feature type="chain" id="PRO_5014574319" evidence="4">
    <location>
        <begin position="25"/>
        <end position="265"/>
    </location>
</feature>
<proteinExistence type="inferred from homology"/>
<comment type="similarity">
    <text evidence="1">Belongs to the leguminous lectin family.</text>
</comment>
<accession>G7LIH7</accession>
<dbReference type="OrthoDB" id="2014828at2759"/>
<dbReference type="Proteomes" id="UP000002051">
    <property type="component" value="Chromosome 8"/>
</dbReference>
<dbReference type="CDD" id="cd06899">
    <property type="entry name" value="lectin_legume_LecRK_Arcelin_ConA"/>
    <property type="match status" value="1"/>
</dbReference>
<dbReference type="InterPro" id="IPR001220">
    <property type="entry name" value="Legume_lectin_dom"/>
</dbReference>
<dbReference type="GO" id="GO:0009610">
    <property type="term" value="P:response to symbiotic fungus"/>
    <property type="evidence" value="ECO:0007669"/>
    <property type="project" value="UniProtKB-ARBA"/>
</dbReference>
<sequence>MPLYNTKPVFLILLPLLMLHRNWDLSFELSNFYGPYINDIINYEGDAVESNGTIQLTKVNNGINMPYSVGRASYAIPIRLFDPAIGLASFTTTFSFLVTSNGQSKGDGIAFFMAGPNHSKIPESSSGGYLGLFSPETAFKPIINQIVAVEFDTFANEWDPPYAHVGINANSIRSETTERWGIDSVESNLSTVVATVSYDNRNDTLSVIVNTVNGTTISLSWVADLRGYLPDWIIVGFSGATGGLVETHKILSWTFSSYKYSYRFN</sequence>
<organism evidence="6 9">
    <name type="scientific">Medicago truncatula</name>
    <name type="common">Barrel medic</name>
    <name type="synonym">Medicago tribuloides</name>
    <dbReference type="NCBI Taxonomy" id="3880"/>
    <lineage>
        <taxon>Eukaryota</taxon>
        <taxon>Viridiplantae</taxon>
        <taxon>Streptophyta</taxon>
        <taxon>Embryophyta</taxon>
        <taxon>Tracheophyta</taxon>
        <taxon>Spermatophyta</taxon>
        <taxon>Magnoliopsida</taxon>
        <taxon>eudicotyledons</taxon>
        <taxon>Gunneridae</taxon>
        <taxon>Pentapetalae</taxon>
        <taxon>rosids</taxon>
        <taxon>fabids</taxon>
        <taxon>Fabales</taxon>
        <taxon>Fabaceae</taxon>
        <taxon>Papilionoideae</taxon>
        <taxon>50 kb inversion clade</taxon>
        <taxon>NPAAA clade</taxon>
        <taxon>Hologalegina</taxon>
        <taxon>IRL clade</taxon>
        <taxon>Trifolieae</taxon>
        <taxon>Medicago</taxon>
    </lineage>
</organism>
<dbReference type="InterPro" id="IPR016363">
    <property type="entry name" value="L-lectin"/>
</dbReference>
<dbReference type="PANTHER" id="PTHR32401">
    <property type="entry name" value="CONCANAVALIN A-LIKE LECTIN FAMILY PROTEIN"/>
    <property type="match status" value="1"/>
</dbReference>
<dbReference type="EnsemblPlants" id="AET03343">
    <property type="protein sequence ID" value="AET03343"/>
    <property type="gene ID" value="MTR_8g067990"/>
</dbReference>
<dbReference type="PaxDb" id="3880-AET03343"/>
<keyword evidence="9" id="KW-1185">Reference proteome</keyword>
<evidence type="ECO:0000256" key="2">
    <source>
        <dbReference type="ARBA" id="ARBA00022734"/>
    </source>
</evidence>
<keyword evidence="4" id="KW-0732">Signal</keyword>
<feature type="signal peptide" evidence="4">
    <location>
        <begin position="1"/>
        <end position="24"/>
    </location>
</feature>
<feature type="domain" description="Legume lectin" evidence="5">
    <location>
        <begin position="25"/>
        <end position="259"/>
    </location>
</feature>
<dbReference type="HOGENOM" id="CLU_000288_62_2_1"/>
<evidence type="ECO:0000256" key="4">
    <source>
        <dbReference type="SAM" id="SignalP"/>
    </source>
</evidence>
<evidence type="ECO:0000256" key="3">
    <source>
        <dbReference type="ARBA" id="ARBA00023180"/>
    </source>
</evidence>
<evidence type="ECO:0000259" key="5">
    <source>
        <dbReference type="Pfam" id="PF00139"/>
    </source>
</evidence>
<dbReference type="eggNOG" id="ENOG502QTX3">
    <property type="taxonomic scope" value="Eukaryota"/>
</dbReference>
<dbReference type="SUPFAM" id="SSF49899">
    <property type="entry name" value="Concanavalin A-like lectins/glucanases"/>
    <property type="match status" value="1"/>
</dbReference>
<dbReference type="AlphaFoldDB" id="G7LIH7"/>
<reference evidence="6 9" key="1">
    <citation type="journal article" date="2011" name="Nature">
        <title>The Medicago genome provides insight into the evolution of rhizobial symbioses.</title>
        <authorList>
            <person name="Young N.D."/>
            <person name="Debelle F."/>
            <person name="Oldroyd G.E."/>
            <person name="Geurts R."/>
            <person name="Cannon S.B."/>
            <person name="Udvardi M.K."/>
            <person name="Benedito V.A."/>
            <person name="Mayer K.F."/>
            <person name="Gouzy J."/>
            <person name="Schoof H."/>
            <person name="Van de Peer Y."/>
            <person name="Proost S."/>
            <person name="Cook D.R."/>
            <person name="Meyers B.C."/>
            <person name="Spannagl M."/>
            <person name="Cheung F."/>
            <person name="De Mita S."/>
            <person name="Krishnakumar V."/>
            <person name="Gundlach H."/>
            <person name="Zhou S."/>
            <person name="Mudge J."/>
            <person name="Bharti A.K."/>
            <person name="Murray J.D."/>
            <person name="Naoumkina M.A."/>
            <person name="Rosen B."/>
            <person name="Silverstein K.A."/>
            <person name="Tang H."/>
            <person name="Rombauts S."/>
            <person name="Zhao P.X."/>
            <person name="Zhou P."/>
            <person name="Barbe V."/>
            <person name="Bardou P."/>
            <person name="Bechner M."/>
            <person name="Bellec A."/>
            <person name="Berger A."/>
            <person name="Berges H."/>
            <person name="Bidwell S."/>
            <person name="Bisseling T."/>
            <person name="Choisne N."/>
            <person name="Couloux A."/>
            <person name="Denny R."/>
            <person name="Deshpande S."/>
            <person name="Dai X."/>
            <person name="Doyle J.J."/>
            <person name="Dudez A.M."/>
            <person name="Farmer A.D."/>
            <person name="Fouteau S."/>
            <person name="Franken C."/>
            <person name="Gibelin C."/>
            <person name="Gish J."/>
            <person name="Goldstein S."/>
            <person name="Gonzalez A.J."/>
            <person name="Green P.J."/>
            <person name="Hallab A."/>
            <person name="Hartog M."/>
            <person name="Hua A."/>
            <person name="Humphray S.J."/>
            <person name="Jeong D.H."/>
            <person name="Jing Y."/>
            <person name="Jocker A."/>
            <person name="Kenton S.M."/>
            <person name="Kim D.J."/>
            <person name="Klee K."/>
            <person name="Lai H."/>
            <person name="Lang C."/>
            <person name="Lin S."/>
            <person name="Macmil S.L."/>
            <person name="Magdelenat G."/>
            <person name="Matthews L."/>
            <person name="McCorrison J."/>
            <person name="Monaghan E.L."/>
            <person name="Mun J.H."/>
            <person name="Najar F.Z."/>
            <person name="Nicholson C."/>
            <person name="Noirot C."/>
            <person name="O'Bleness M."/>
            <person name="Paule C.R."/>
            <person name="Poulain J."/>
            <person name="Prion F."/>
            <person name="Qin B."/>
            <person name="Qu C."/>
            <person name="Retzel E.F."/>
            <person name="Riddle C."/>
            <person name="Sallet E."/>
            <person name="Samain S."/>
            <person name="Samson N."/>
            <person name="Sanders I."/>
            <person name="Saurat O."/>
            <person name="Scarpelli C."/>
            <person name="Schiex T."/>
            <person name="Segurens B."/>
            <person name="Severin A.J."/>
            <person name="Sherrier D.J."/>
            <person name="Shi R."/>
            <person name="Sims S."/>
            <person name="Singer S.R."/>
            <person name="Sinharoy S."/>
            <person name="Sterck L."/>
            <person name="Viollet A."/>
            <person name="Wang B.B."/>
            <person name="Wang K."/>
            <person name="Wang M."/>
            <person name="Wang X."/>
            <person name="Warfsmann J."/>
            <person name="Weissenbach J."/>
            <person name="White D.D."/>
            <person name="White J.D."/>
            <person name="Wiley G.B."/>
            <person name="Wincker P."/>
            <person name="Xing Y."/>
            <person name="Yang L."/>
            <person name="Yao Z."/>
            <person name="Ying F."/>
            <person name="Zhai J."/>
            <person name="Zhou L."/>
            <person name="Zuber A."/>
            <person name="Denarie J."/>
            <person name="Dixon R.A."/>
            <person name="May G.D."/>
            <person name="Schwartz D.C."/>
            <person name="Rogers J."/>
            <person name="Quetier F."/>
            <person name="Town C.D."/>
            <person name="Roe B.A."/>
        </authorList>
    </citation>
    <scope>NUCLEOTIDE SEQUENCE [LARGE SCALE GENOMIC DNA]</scope>
    <source>
        <strain evidence="6">A17</strain>
        <strain evidence="8 9">cv. Jemalong A17</strain>
    </source>
</reference>
<evidence type="ECO:0000313" key="9">
    <source>
        <dbReference type="Proteomes" id="UP000002051"/>
    </source>
</evidence>
<dbReference type="Proteomes" id="UP000265566">
    <property type="component" value="Chromosome 8"/>
</dbReference>
<dbReference type="InterPro" id="IPR019825">
    <property type="entry name" value="Lectin_legB_Mn/Ca_BS"/>
</dbReference>
<evidence type="ECO:0000313" key="8">
    <source>
        <dbReference type="EnsemblPlants" id="AET03343"/>
    </source>
</evidence>
<dbReference type="Gramene" id="rna47863">
    <property type="protein sequence ID" value="RHN41530.1"/>
    <property type="gene ID" value="gene47863"/>
</dbReference>
<dbReference type="InterPro" id="IPR013320">
    <property type="entry name" value="ConA-like_dom_sf"/>
</dbReference>
<protein>
    <submittedName>
        <fullName evidence="6">Legume lectin beta domain protein</fullName>
    </submittedName>
    <submittedName>
        <fullName evidence="7">Putative concanavalin A-like lectin/glucanase domain, legume lectin</fullName>
    </submittedName>
</protein>